<gene>
    <name evidence="1" type="ORF">B7Y86_07140</name>
</gene>
<organism evidence="1 2">
    <name type="scientific">Brevundimonas subvibrioides</name>
    <dbReference type="NCBI Taxonomy" id="74313"/>
    <lineage>
        <taxon>Bacteria</taxon>
        <taxon>Pseudomonadati</taxon>
        <taxon>Pseudomonadota</taxon>
        <taxon>Alphaproteobacteria</taxon>
        <taxon>Caulobacterales</taxon>
        <taxon>Caulobacteraceae</taxon>
        <taxon>Brevundimonas</taxon>
    </lineage>
</organism>
<dbReference type="Proteomes" id="UP000216147">
    <property type="component" value="Unassembled WGS sequence"/>
</dbReference>
<evidence type="ECO:0000313" key="1">
    <source>
        <dbReference type="EMBL" id="OYX57462.1"/>
    </source>
</evidence>
<protein>
    <recommendedName>
        <fullName evidence="3">PAS domain-containing protein</fullName>
    </recommendedName>
</protein>
<comment type="caution">
    <text evidence="1">The sequence shown here is derived from an EMBL/GenBank/DDBJ whole genome shotgun (WGS) entry which is preliminary data.</text>
</comment>
<dbReference type="InterPro" id="IPR009922">
    <property type="entry name" value="DUF1457"/>
</dbReference>
<dbReference type="PIRSF" id="PIRSF031878">
    <property type="entry name" value="UCP031878"/>
    <property type="match status" value="1"/>
</dbReference>
<reference evidence="1 2" key="1">
    <citation type="submission" date="2017-03" db="EMBL/GenBank/DDBJ databases">
        <title>Lifting the veil on microbial sulfur biogeochemistry in mining wastewaters.</title>
        <authorList>
            <person name="Kantor R.S."/>
            <person name="Colenbrander Nelson T."/>
            <person name="Marshall S."/>
            <person name="Bennett D."/>
            <person name="Apte S."/>
            <person name="Camacho D."/>
            <person name="Thomas B.C."/>
            <person name="Warren L.A."/>
            <person name="Banfield J.F."/>
        </authorList>
    </citation>
    <scope>NUCLEOTIDE SEQUENCE [LARGE SCALE GENOMIC DNA]</scope>
    <source>
        <strain evidence="1">32-68-21</strain>
    </source>
</reference>
<dbReference type="Pfam" id="PF07310">
    <property type="entry name" value="PAS_5"/>
    <property type="match status" value="1"/>
</dbReference>
<dbReference type="EMBL" id="NCEQ01000006">
    <property type="protein sequence ID" value="OYX57462.1"/>
    <property type="molecule type" value="Genomic_DNA"/>
</dbReference>
<accession>A0A258HM74</accession>
<proteinExistence type="predicted"/>
<evidence type="ECO:0008006" key="3">
    <source>
        <dbReference type="Google" id="ProtNLM"/>
    </source>
</evidence>
<name>A0A258HM74_9CAUL</name>
<evidence type="ECO:0000313" key="2">
    <source>
        <dbReference type="Proteomes" id="UP000216147"/>
    </source>
</evidence>
<sequence length="175" mass="19289">MFHPGTQNLIDHWAALPEAGRIPERAAFDPMRLGRLVPQLFSADRALEGATFRLAGAWIETVHARPMRGVSWLELWAPESRPLVASAVVQTFREARPVVMVAEAARLRGVLEIVIAPMRRPDGTADRLIGLYQPVAEQERRREAIGPLTARLSIGVGTHNRAPLTLAALDGRRIA</sequence>
<dbReference type="AlphaFoldDB" id="A0A258HM74"/>